<dbReference type="Pfam" id="PF02138">
    <property type="entry name" value="Beach"/>
    <property type="match status" value="1"/>
</dbReference>
<dbReference type="InterPro" id="IPR023362">
    <property type="entry name" value="PH-BEACH_dom"/>
</dbReference>
<evidence type="ECO:0000256" key="6">
    <source>
        <dbReference type="PROSITE-ProRule" id="PRU00091"/>
    </source>
</evidence>
<dbReference type="InterPro" id="IPR051944">
    <property type="entry name" value="BEACH_domain_protein"/>
</dbReference>
<reference evidence="13" key="1">
    <citation type="submission" date="2020-10" db="EMBL/GenBank/DDBJ databases">
        <authorList>
            <person name="Kikuchi T."/>
        </authorList>
    </citation>
    <scope>NUCLEOTIDE SEQUENCE</scope>
    <source>
        <strain evidence="13">NKZ352</strain>
    </source>
</reference>
<proteinExistence type="predicted"/>
<dbReference type="PROSITE" id="PS50197">
    <property type="entry name" value="BEACH"/>
    <property type="match status" value="1"/>
</dbReference>
<dbReference type="Gene3D" id="1.10.1540.10">
    <property type="entry name" value="BEACH domain"/>
    <property type="match status" value="1"/>
</dbReference>
<dbReference type="SUPFAM" id="SSF57903">
    <property type="entry name" value="FYVE/PHD zinc finger"/>
    <property type="match status" value="1"/>
</dbReference>
<evidence type="ECO:0000259" key="12">
    <source>
        <dbReference type="PROSITE" id="PS51783"/>
    </source>
</evidence>
<dbReference type="Gene3D" id="2.130.10.10">
    <property type="entry name" value="YVTN repeat-like/Quinoprotein amine dehydrogenase"/>
    <property type="match status" value="1"/>
</dbReference>
<evidence type="ECO:0000259" key="10">
    <source>
        <dbReference type="PROSITE" id="PS50178"/>
    </source>
</evidence>
<dbReference type="GO" id="GO:0008270">
    <property type="term" value="F:zinc ion binding"/>
    <property type="evidence" value="ECO:0007669"/>
    <property type="project" value="UniProtKB-KW"/>
</dbReference>
<feature type="compositionally biased region" description="Basic and acidic residues" evidence="8">
    <location>
        <begin position="109"/>
        <end position="119"/>
    </location>
</feature>
<dbReference type="InterPro" id="IPR056252">
    <property type="entry name" value="Alfy-like_Arm-like"/>
</dbReference>
<dbReference type="Gene3D" id="2.30.29.30">
    <property type="entry name" value="Pleckstrin-homology domain (PH domain)/Phosphotyrosine-binding domain (PTB)"/>
    <property type="match status" value="1"/>
</dbReference>
<evidence type="ECO:0000259" key="11">
    <source>
        <dbReference type="PROSITE" id="PS50197"/>
    </source>
</evidence>
<dbReference type="SMART" id="SM01026">
    <property type="entry name" value="Beach"/>
    <property type="match status" value="1"/>
</dbReference>
<evidence type="ECO:0000256" key="5">
    <source>
        <dbReference type="ARBA" id="ARBA00022833"/>
    </source>
</evidence>
<dbReference type="PANTHER" id="PTHR46108">
    <property type="entry name" value="BLUE CHEESE"/>
    <property type="match status" value="1"/>
</dbReference>
<keyword evidence="3" id="KW-0677">Repeat</keyword>
<dbReference type="Pfam" id="PF01363">
    <property type="entry name" value="FYVE"/>
    <property type="match status" value="1"/>
</dbReference>
<dbReference type="SUPFAM" id="SSF81837">
    <property type="entry name" value="BEACH domain"/>
    <property type="match status" value="1"/>
</dbReference>
<dbReference type="PROSITE" id="PS50178">
    <property type="entry name" value="ZF_FYVE"/>
    <property type="match status" value="1"/>
</dbReference>
<feature type="compositionally biased region" description="Polar residues" evidence="8">
    <location>
        <begin position="39"/>
        <end position="48"/>
    </location>
</feature>
<feature type="repeat" description="WD" evidence="7">
    <location>
        <begin position="3127"/>
        <end position="3168"/>
    </location>
</feature>
<dbReference type="InterPro" id="IPR011993">
    <property type="entry name" value="PH-like_dom_sf"/>
</dbReference>
<dbReference type="InterPro" id="IPR001680">
    <property type="entry name" value="WD40_rpt"/>
</dbReference>
<keyword evidence="5" id="KW-0862">Zinc</keyword>
<dbReference type="InterPro" id="IPR015943">
    <property type="entry name" value="WD40/YVTN_repeat-like_dom_sf"/>
</dbReference>
<dbReference type="CDD" id="cd01201">
    <property type="entry name" value="PH_BEACH"/>
    <property type="match status" value="1"/>
</dbReference>
<dbReference type="InterPro" id="IPR017455">
    <property type="entry name" value="Znf_FYVE-rel"/>
</dbReference>
<feature type="domain" description="BEACH-type PH" evidence="12">
    <location>
        <begin position="2540"/>
        <end position="2667"/>
    </location>
</feature>
<dbReference type="EMBL" id="CAJGYM010000020">
    <property type="protein sequence ID" value="CAD6191346.1"/>
    <property type="molecule type" value="Genomic_DNA"/>
</dbReference>
<feature type="region of interest" description="Disordered" evidence="8">
    <location>
        <begin position="2477"/>
        <end position="2535"/>
    </location>
</feature>
<sequence>MWLWMLQPFVHLTCIGFMLALTLILCAKSSTGRKSYEKQVSSLRSPLQPTAGEEKSVAEKFSAPSVTSKCSEEKKCKSEKSTRRDSMIDSLKVMKGRKVQKPAAPRSLKKTEAESDSQHTEIINIPLGNAEQKVSSITKLTAPSKLKKNDKEAIDQKVTFAKKMTNKKKYSDKSVFGIIIFYLEERKREIDVCQMRNEHYGFADTSVESCKMNDGNDRTLSLLHLRKTFSEYLKVPISGARCADPSRLLPLFSKVTSMYTPAQLLVEFKEIVHFSSFLCSVLVKEVRQRAANEGTAEAALSIAQYLRPSSSAKGWSILSAIDFLIASEDEVMIDAACKVALPSTLVKTIYLFFDLPADESSSKDDESLCAVVTSIMQRMCVYRCVSDELVRKDDLLLLFVGTTSPVAKHNVLWRKTTARLLEIIAAKSFTPSVAKYVMAKKCLRTAVKNLANCQVEAQDAAEAIICIFCVLKDSARLTNQLLDEFVECNGYTTVKEFLLRNENDDELVRNILLMTISLITSGASEMMPQYTSGLIQLPNFQLPLPAGNGLSVRNLDAFALLYHVFLESRNERVCGTVVDIIHSIYTCDPANFFILDKDYPLVIFIEQMERKQDSVRTKLLELVELALFQLSHIPCRELIGCCVLMKTEIASGRTSICTGIVQSFFRLLTVDSVIKDAFREIGLLDTLCFIIKQIFEAKKARNITLGEQKLCLLSTDLLTVIIKSNVENAKMFTECFGPKILLKVVSEVEEDWRSSLLQLTKQLLIIAPTDQYLTGIIQVLNDCSPEENLNLCENLLKALLGVVRESHKIRMQFRKTGGYLALMGLLLGLEKKFAQVEPDEKRIPKLFCDLMEFVHLIFKITTLSMRFEPSNARYFTSEVTWESLASVLRLTGAFSEVIEVQTDGQQWKTSTGAVSNELRACHSVFRMDENAEAGLLPDNMPTKIFFACSFIRLIFNMALDNYEKMSSDVHWANMESFEESIVSWTSSVLVHPGAVLAILNLLPSVVCDDFKWTISAQYYVSLLLKALLKPERNQQLMCQVEMPKVLLTSAKKLFLCEDHILLHPFYYLLERLSYQSLQPNQLRHFLRLDNPLCCRNLDPVDGEEPFLPNEGGPVPLQRVKALVSMMTPRDQRLGTSPSFVEFDMSLEGFGALFLPSIAPSFSSTKSERVFPPLNGFTFSTWLYLDSASDKKLDAHPLRLLTITRSASLQDERRKQTTQLACFTMQLSPIDNSLLISTEEHDQPGADLEKEAKFQSEKLIRVTLADVVRNMEWMHICVVMTRSVLKPSQVSVYVNGRHVSTQKLLYVVQNAGGAAAQLAQTHAVNAVVGTLPSLRRPSRLRFRLGLTFFAEEPLPAETVKTIYLLQPHYIGNFQTAGLDRSSLLQEEKMVFSLSGAATQELTLAKIRTIFGKLDAEMLSQQLGISPNDTSTPLRILTNTAAHAPGPGRTFGGVVVGYLGMRTFTPRPVPCLLDSIGGFSCLYGLIAMSTDSEGLYASLKALVSAIRSNPSLHSTINSHSAYQTLAILLEDKAKILNSHIMHMVFNITGTADSSREISQIPHPQAFEDVLCDLDVWKNAPEEIHRMLFDHFYELITDHQRENLMVVRRSPLLSRLLLVVFDNVRLVRSTHDVVFNLISAIVQPSCDSRSVLKLGQIIAATLPTSDSECLEESKLPFHISEIQTLLADQKSPDSLTSLLLHRVYVRNRLLNIVANFLSHSNASLKQQMCEQLVRVLGFDWLMALMSLKVHAGTLFLSLRILLSILSQPTLLSKFKEGTCNGGWLSDADSVVRNRAAVVLGFSVSAHGGSVGSKIDINPEIQNCSGFAALEHLMASHASKTFPYYAMLSILVNQPVKEFRFCEQFNIELVWTHVFGLSSNSSVYEAISSKDFCFEALIPLFSMVRAAIYCGSEALEGWHVSYPATVIQMVTFLYQNSSQFFMIAHSEEFILALFSTLIPNTNAMGVRSESSDRDSGTPDPEKMAQFLAQPNVRIVLDFLKKVLCDNLQVNQSKTESAIDVLIDNVAENGLTRKTQVYCLTHLVYMVLEHVVSTDLLSSSALSPSISTQPLAQVGVNVSLLCGRVVDGLWNGLFSGDSLRLLNAMYHVHAIAVRKENKVINVDHLTNSIMRCTLFVLSRPIDCVPVQLSVLDALSYVISKRYIFLASNEAWFFASLTHLVFMLSVTPDVLVHEEAPLERASAQVAMCASRVWTDVIVAKKAILEEMFKRTIVSELNAARALLAHAAGVQWQTFVDSQLHALHNNTSKDLQQQISSKFNRVASGISRFASKRALSTTQPSVGSAPWKNVSADAQVIFLWLRVHVSLLKELVRAQSSRYHEWHAHVRKWCMHDWHQWEADLTRERGVWGPEKASSLDKYKLDLTEGPSRIRRKLIPHRYFYHIYPYRPHLDEPSAKAQRAKVAISHDSQRYYEACLARRKPTLDQRIIDTSFSTSTPSEEKPPFTFQDLAQINSSLIRRLSISQIQREDSEPEGEAKEISVDEPSVDEETQEDQNSGERLKEDEGKKEEKEEKKRGPDNQTLLRLLEQGEQLHSMFRCARIQGLETSEGLLLFGKEHFYVVDGFTLLKTKEIRDLDFLSQELHDPIVPYQATGTTNAPKSSRLCSKFSYQLIREVHKRRYLLQPIALEVFSSDGRNYLLAFPKKIRDRVHDKLTSMAHKLTVGGSDSIGGQKANMAIEMSGRTSLINSLIGQQSVTQRWLNGQITNFQYLMHLNTLAGRSYNDLSQYPIFPWVLSDYSSPHLDFTNPKIYRNFSKPMGAQSPERLQQFLKRFREWDDPTGETPPYMYGTHYSSAMIVVSYLVRLEPFTQQFLSLQGGHFDLADRMFHSVGDAWTSASRNNMADVKELIPEFFTLPEMFDNKDRFDLGVKQNGVQVDNVILPVWAHGDAREFVRLHRQALESDYVSSHLHEWIDLIFGYKQFGDEAIKANNLFHHLFYEGSVDFESIDDPLTRNATIGFVNNFGQIPTQLFKKPHPQKKVNILEGFSNTPGVTTSKLFYHSVQSLKAPQSPFKELRSAVGTVVQNEKFGVVALEQNKVMIEGSRFLCWGLSDRSIRLGSLDSDKSQCVYEMCETDEVTCVAVGDESTLFCGSTSGCVTVWKINYKPVGLKKIKVLDGHSDAVTCLVSCSAHTLLVSASRDCTVLLWHQSQLSLIRQLAVHSQPVVALAVNETTGDIATACSTFLHVWSVNGELLSVTNTCDTSPAVDPLQMIISLSFSTVNEWDTDNVIMCGTSDGVVKIFSCVVVENDGTMEFPNINSRRTKEVLPVHAKLEKQRRRLRVAGSEETISSVETSQSSEVPPSPAHTTDQVPAINGPKFVRVLVQRAALTMHTAFNRPDNIHPAPITVIAPSRDHRALFVGDGIGRVWCWQSGEDGSRADHWVQDMARQRCDNCKHNFSLADRKHHCRNCGQIFCAKCSRFESHITRMNISRPVRVCHNCFVRLKTQSVM</sequence>
<dbReference type="OrthoDB" id="10018316at2759"/>
<feature type="compositionally biased region" description="Polar residues" evidence="8">
    <location>
        <begin position="3298"/>
        <end position="3321"/>
    </location>
</feature>
<evidence type="ECO:0000313" key="13">
    <source>
        <dbReference type="EMBL" id="CAD6191346.1"/>
    </source>
</evidence>
<dbReference type="Pfam" id="PF14844">
    <property type="entry name" value="PH_BEACH"/>
    <property type="match status" value="1"/>
</dbReference>
<dbReference type="PROSITE" id="PS50082">
    <property type="entry name" value="WD_REPEATS_2"/>
    <property type="match status" value="1"/>
</dbReference>
<evidence type="ECO:0000256" key="3">
    <source>
        <dbReference type="ARBA" id="ARBA00022737"/>
    </source>
</evidence>
<dbReference type="PANTHER" id="PTHR46108:SF4">
    <property type="entry name" value="BLUE CHEESE"/>
    <property type="match status" value="1"/>
</dbReference>
<dbReference type="InterPro" id="IPR036372">
    <property type="entry name" value="BEACH_dom_sf"/>
</dbReference>
<evidence type="ECO:0000256" key="7">
    <source>
        <dbReference type="PROSITE-ProRule" id="PRU00221"/>
    </source>
</evidence>
<feature type="domain" description="BEACH" evidence="11">
    <location>
        <begin position="2697"/>
        <end position="2990"/>
    </location>
</feature>
<dbReference type="CDD" id="cd06071">
    <property type="entry name" value="Beach"/>
    <property type="match status" value="1"/>
</dbReference>
<dbReference type="Pfam" id="PF23295">
    <property type="entry name" value="Arm_4"/>
    <property type="match status" value="1"/>
</dbReference>
<dbReference type="Pfam" id="PF00400">
    <property type="entry name" value="WD40"/>
    <property type="match status" value="1"/>
</dbReference>
<dbReference type="FunFam" id="1.10.1540.10:FF:000002">
    <property type="entry name" value="WD repeat and FYVE domain containing 3"/>
    <property type="match status" value="1"/>
</dbReference>
<dbReference type="CDD" id="cd15719">
    <property type="entry name" value="FYVE_WDFY3"/>
    <property type="match status" value="1"/>
</dbReference>
<dbReference type="InterPro" id="IPR000409">
    <property type="entry name" value="BEACH_dom"/>
</dbReference>
<accession>A0A8S1H4Z1</accession>
<keyword evidence="1 7" id="KW-0853">WD repeat</keyword>
<gene>
    <name evidence="13" type="ORF">CAUJ_LOCUS7265</name>
</gene>
<feature type="region of interest" description="Disordered" evidence="8">
    <location>
        <begin position="3290"/>
        <end position="3323"/>
    </location>
</feature>
<name>A0A8S1H4Z1_9PELO</name>
<evidence type="ECO:0000256" key="2">
    <source>
        <dbReference type="ARBA" id="ARBA00022723"/>
    </source>
</evidence>
<feature type="domain" description="FYVE-type" evidence="10">
    <location>
        <begin position="3396"/>
        <end position="3456"/>
    </location>
</feature>
<feature type="signal peptide" evidence="9">
    <location>
        <begin position="1"/>
        <end position="20"/>
    </location>
</feature>
<dbReference type="PROSITE" id="PS50294">
    <property type="entry name" value="WD_REPEATS_REGION"/>
    <property type="match status" value="1"/>
</dbReference>
<dbReference type="SUPFAM" id="SSF50729">
    <property type="entry name" value="PH domain-like"/>
    <property type="match status" value="1"/>
</dbReference>
<dbReference type="SMART" id="SM00064">
    <property type="entry name" value="FYVE"/>
    <property type="match status" value="1"/>
</dbReference>
<organism evidence="13 14">
    <name type="scientific">Caenorhabditis auriculariae</name>
    <dbReference type="NCBI Taxonomy" id="2777116"/>
    <lineage>
        <taxon>Eukaryota</taxon>
        <taxon>Metazoa</taxon>
        <taxon>Ecdysozoa</taxon>
        <taxon>Nematoda</taxon>
        <taxon>Chromadorea</taxon>
        <taxon>Rhabditida</taxon>
        <taxon>Rhabditina</taxon>
        <taxon>Rhabditomorpha</taxon>
        <taxon>Rhabditoidea</taxon>
        <taxon>Rhabditidae</taxon>
        <taxon>Peloderinae</taxon>
        <taxon>Caenorhabditis</taxon>
    </lineage>
</organism>
<evidence type="ECO:0000256" key="1">
    <source>
        <dbReference type="ARBA" id="ARBA00022574"/>
    </source>
</evidence>
<evidence type="ECO:0008006" key="15">
    <source>
        <dbReference type="Google" id="ProtNLM"/>
    </source>
</evidence>
<keyword evidence="4 6" id="KW-0863">Zinc-finger</keyword>
<dbReference type="InterPro" id="IPR036322">
    <property type="entry name" value="WD40_repeat_dom_sf"/>
</dbReference>
<dbReference type="InterPro" id="IPR013083">
    <property type="entry name" value="Znf_RING/FYVE/PHD"/>
</dbReference>
<feature type="compositionally biased region" description="Basic and acidic residues" evidence="8">
    <location>
        <begin position="2479"/>
        <end position="2493"/>
    </location>
</feature>
<keyword evidence="2" id="KW-0479">Metal-binding</keyword>
<dbReference type="InterPro" id="IPR000306">
    <property type="entry name" value="Znf_FYVE"/>
</dbReference>
<comment type="caution">
    <text evidence="13">The sequence shown here is derived from an EMBL/GenBank/DDBJ whole genome shotgun (WGS) entry which is preliminary data.</text>
</comment>
<feature type="region of interest" description="Disordered" evidence="8">
    <location>
        <begin position="94"/>
        <end position="119"/>
    </location>
</feature>
<dbReference type="InterPro" id="IPR011011">
    <property type="entry name" value="Znf_FYVE_PHD"/>
</dbReference>
<evidence type="ECO:0000256" key="9">
    <source>
        <dbReference type="SAM" id="SignalP"/>
    </source>
</evidence>
<protein>
    <recommendedName>
        <fullName evidence="15">WD repeat and FYVE domain-containing protein 3</fullName>
    </recommendedName>
</protein>
<evidence type="ECO:0000313" key="14">
    <source>
        <dbReference type="Proteomes" id="UP000835052"/>
    </source>
</evidence>
<evidence type="ECO:0000256" key="4">
    <source>
        <dbReference type="ARBA" id="ARBA00022771"/>
    </source>
</evidence>
<keyword evidence="9" id="KW-0732">Signal</keyword>
<dbReference type="Proteomes" id="UP000835052">
    <property type="component" value="Unassembled WGS sequence"/>
</dbReference>
<feature type="region of interest" description="Disordered" evidence="8">
    <location>
        <begin position="39"/>
        <end position="63"/>
    </location>
</feature>
<evidence type="ECO:0000256" key="8">
    <source>
        <dbReference type="SAM" id="MobiDB-lite"/>
    </source>
</evidence>
<keyword evidence="14" id="KW-1185">Reference proteome</keyword>
<dbReference type="SMART" id="SM00320">
    <property type="entry name" value="WD40"/>
    <property type="match status" value="5"/>
</dbReference>
<feature type="compositionally biased region" description="Basic and acidic residues" evidence="8">
    <location>
        <begin position="2509"/>
        <end position="2530"/>
    </location>
</feature>
<dbReference type="Gene3D" id="3.30.40.10">
    <property type="entry name" value="Zinc/RING finger domain, C3HC4 (zinc finger)"/>
    <property type="match status" value="1"/>
</dbReference>
<dbReference type="PROSITE" id="PS51783">
    <property type="entry name" value="PH_BEACH"/>
    <property type="match status" value="1"/>
</dbReference>
<dbReference type="SUPFAM" id="SSF50978">
    <property type="entry name" value="WD40 repeat-like"/>
    <property type="match status" value="1"/>
</dbReference>
<feature type="chain" id="PRO_5035873780" description="WD repeat and FYVE domain-containing protein 3" evidence="9">
    <location>
        <begin position="21"/>
        <end position="3461"/>
    </location>
</feature>